<evidence type="ECO:0000313" key="2">
    <source>
        <dbReference type="Proteomes" id="UP001385892"/>
    </source>
</evidence>
<evidence type="ECO:0000313" key="1">
    <source>
        <dbReference type="EMBL" id="MEJ8851116.1"/>
    </source>
</evidence>
<comment type="caution">
    <text evidence="1">The sequence shown here is derived from an EMBL/GenBank/DDBJ whole genome shotgun (WGS) entry which is preliminary data.</text>
</comment>
<name>A0ABU8WUC6_9BURK</name>
<gene>
    <name evidence="1" type="ORF">WKW82_31080</name>
</gene>
<dbReference type="RefSeq" id="WP_340346629.1">
    <property type="nucleotide sequence ID" value="NZ_JBBKZT010000019.1"/>
</dbReference>
<keyword evidence="2" id="KW-1185">Reference proteome</keyword>
<proteinExistence type="predicted"/>
<organism evidence="1 2">
    <name type="scientific">Variovorax rhizosphaerae</name>
    <dbReference type="NCBI Taxonomy" id="1836200"/>
    <lineage>
        <taxon>Bacteria</taxon>
        <taxon>Pseudomonadati</taxon>
        <taxon>Pseudomonadota</taxon>
        <taxon>Betaproteobacteria</taxon>
        <taxon>Burkholderiales</taxon>
        <taxon>Comamonadaceae</taxon>
        <taxon>Variovorax</taxon>
    </lineage>
</organism>
<dbReference type="Proteomes" id="UP001385892">
    <property type="component" value="Unassembled WGS sequence"/>
</dbReference>
<sequence length="54" mass="6441">MPLQRAGARQFRNRGGRLRVLAGRLLRESDAYAELRKRYCPAWRRKLVQRRDAT</sequence>
<reference evidence="1 2" key="1">
    <citation type="submission" date="2024-03" db="EMBL/GenBank/DDBJ databases">
        <title>Novel species of the genus Variovorax.</title>
        <authorList>
            <person name="Liu Q."/>
            <person name="Xin Y.-H."/>
        </authorList>
    </citation>
    <scope>NUCLEOTIDE SEQUENCE [LARGE SCALE GENOMIC DNA]</scope>
    <source>
        <strain evidence="1 2">KACC 18900</strain>
    </source>
</reference>
<protein>
    <submittedName>
        <fullName evidence="1">Uncharacterized protein</fullName>
    </submittedName>
</protein>
<dbReference type="EMBL" id="JBBKZT010000019">
    <property type="protein sequence ID" value="MEJ8851116.1"/>
    <property type="molecule type" value="Genomic_DNA"/>
</dbReference>
<accession>A0ABU8WUC6</accession>